<proteinExistence type="predicted"/>
<sequence length="75" mass="8927">MKIIKCLKISTVVSDQRIQGFYDQNKKTRIESNQALQIQKFYRKRQDFSQNNYKIKKIDRNSQKMTAKAQTANIN</sequence>
<name>W7X8U9_TETTS</name>
<evidence type="ECO:0000313" key="1">
    <source>
        <dbReference type="EMBL" id="EWS75785.1"/>
    </source>
</evidence>
<keyword evidence="2" id="KW-1185">Reference proteome</keyword>
<dbReference type="Proteomes" id="UP000009168">
    <property type="component" value="Unassembled WGS sequence"/>
</dbReference>
<dbReference type="AlphaFoldDB" id="W7X8U9"/>
<dbReference type="GeneID" id="24437351"/>
<dbReference type="EMBL" id="GG662798">
    <property type="protein sequence ID" value="EWS75785.1"/>
    <property type="molecule type" value="Genomic_DNA"/>
</dbReference>
<dbReference type="RefSeq" id="XP_012651707.1">
    <property type="nucleotide sequence ID" value="XM_012796253.1"/>
</dbReference>
<evidence type="ECO:0000313" key="2">
    <source>
        <dbReference type="Proteomes" id="UP000009168"/>
    </source>
</evidence>
<gene>
    <name evidence="1" type="ORF">TTHERM_000115459</name>
</gene>
<dbReference type="KEGG" id="tet:TTHERM_000115459"/>
<protein>
    <submittedName>
        <fullName evidence="1">Uncharacterized protein</fullName>
    </submittedName>
</protein>
<reference evidence="2" key="1">
    <citation type="journal article" date="2006" name="PLoS Biol.">
        <title>Macronuclear genome sequence of the ciliate Tetrahymena thermophila, a model eukaryote.</title>
        <authorList>
            <person name="Eisen J.A."/>
            <person name="Coyne R.S."/>
            <person name="Wu M."/>
            <person name="Wu D."/>
            <person name="Thiagarajan M."/>
            <person name="Wortman J.R."/>
            <person name="Badger J.H."/>
            <person name="Ren Q."/>
            <person name="Amedeo P."/>
            <person name="Jones K.M."/>
            <person name="Tallon L.J."/>
            <person name="Delcher A.L."/>
            <person name="Salzberg S.L."/>
            <person name="Silva J.C."/>
            <person name="Haas B.J."/>
            <person name="Majoros W.H."/>
            <person name="Farzad M."/>
            <person name="Carlton J.M."/>
            <person name="Smith R.K. Jr."/>
            <person name="Garg J."/>
            <person name="Pearlman R.E."/>
            <person name="Karrer K.M."/>
            <person name="Sun L."/>
            <person name="Manning G."/>
            <person name="Elde N.C."/>
            <person name="Turkewitz A.P."/>
            <person name="Asai D.J."/>
            <person name="Wilkes D.E."/>
            <person name="Wang Y."/>
            <person name="Cai H."/>
            <person name="Collins K."/>
            <person name="Stewart B.A."/>
            <person name="Lee S.R."/>
            <person name="Wilamowska K."/>
            <person name="Weinberg Z."/>
            <person name="Ruzzo W.L."/>
            <person name="Wloga D."/>
            <person name="Gaertig J."/>
            <person name="Frankel J."/>
            <person name="Tsao C.-C."/>
            <person name="Gorovsky M.A."/>
            <person name="Keeling P.J."/>
            <person name="Waller R.F."/>
            <person name="Patron N.J."/>
            <person name="Cherry J.M."/>
            <person name="Stover N.A."/>
            <person name="Krieger C.J."/>
            <person name="del Toro C."/>
            <person name="Ryder H.F."/>
            <person name="Williamson S.C."/>
            <person name="Barbeau R.A."/>
            <person name="Hamilton E.P."/>
            <person name="Orias E."/>
        </authorList>
    </citation>
    <scope>NUCLEOTIDE SEQUENCE [LARGE SCALE GENOMIC DNA]</scope>
    <source>
        <strain evidence="2">SB210</strain>
    </source>
</reference>
<accession>W7X8U9</accession>
<organism evidence="1 2">
    <name type="scientific">Tetrahymena thermophila (strain SB210)</name>
    <dbReference type="NCBI Taxonomy" id="312017"/>
    <lineage>
        <taxon>Eukaryota</taxon>
        <taxon>Sar</taxon>
        <taxon>Alveolata</taxon>
        <taxon>Ciliophora</taxon>
        <taxon>Intramacronucleata</taxon>
        <taxon>Oligohymenophorea</taxon>
        <taxon>Hymenostomatida</taxon>
        <taxon>Tetrahymenina</taxon>
        <taxon>Tetrahymenidae</taxon>
        <taxon>Tetrahymena</taxon>
    </lineage>
</organism>
<dbReference type="InParanoid" id="W7X8U9"/>